<evidence type="ECO:0000313" key="1">
    <source>
        <dbReference type="EMBL" id="KKL16761.1"/>
    </source>
</evidence>
<gene>
    <name evidence="1" type="ORF">LCGC14_2492330</name>
</gene>
<comment type="caution">
    <text evidence="1">The sequence shown here is derived from an EMBL/GenBank/DDBJ whole genome shotgun (WGS) entry which is preliminary data.</text>
</comment>
<reference evidence="1" key="1">
    <citation type="journal article" date="2015" name="Nature">
        <title>Complex archaea that bridge the gap between prokaryotes and eukaryotes.</title>
        <authorList>
            <person name="Spang A."/>
            <person name="Saw J.H."/>
            <person name="Jorgensen S.L."/>
            <person name="Zaremba-Niedzwiedzka K."/>
            <person name="Martijn J."/>
            <person name="Lind A.E."/>
            <person name="van Eijk R."/>
            <person name="Schleper C."/>
            <person name="Guy L."/>
            <person name="Ettema T.J."/>
        </authorList>
    </citation>
    <scope>NUCLEOTIDE SEQUENCE</scope>
</reference>
<proteinExistence type="predicted"/>
<organism evidence="1">
    <name type="scientific">marine sediment metagenome</name>
    <dbReference type="NCBI Taxonomy" id="412755"/>
    <lineage>
        <taxon>unclassified sequences</taxon>
        <taxon>metagenomes</taxon>
        <taxon>ecological metagenomes</taxon>
    </lineage>
</organism>
<dbReference type="EMBL" id="LAZR01039536">
    <property type="protein sequence ID" value="KKL16761.1"/>
    <property type="molecule type" value="Genomic_DNA"/>
</dbReference>
<accession>A0A0F9DG92</accession>
<dbReference type="AlphaFoldDB" id="A0A0F9DG92"/>
<protein>
    <submittedName>
        <fullName evidence="1">Uncharacterized protein</fullName>
    </submittedName>
</protein>
<name>A0A0F9DG92_9ZZZZ</name>
<sequence length="144" mass="15296">MSVKDDLLKLKIAAAAVTSTDAGWTTKTRDTTTGKVVVQIDKCPLGGVPIEVIAAADTGTSNDKTMIVTIEASDELATEWLVVATFPTILFSDTAALRFVRNIATQLKYLRSVITVAGSNGTISRIFEIHVGVGLVDDDYGYTG</sequence>